<evidence type="ECO:0008006" key="5">
    <source>
        <dbReference type="Google" id="ProtNLM"/>
    </source>
</evidence>
<evidence type="ECO:0000313" key="4">
    <source>
        <dbReference type="Proteomes" id="UP001140272"/>
    </source>
</evidence>
<dbReference type="RefSeq" id="WP_043406068.1">
    <property type="nucleotide sequence ID" value="NZ_CP092427.2"/>
</dbReference>
<protein>
    <recommendedName>
        <fullName evidence="5">PAAR motif-containing protein</fullName>
    </recommendedName>
</protein>
<reference evidence="1" key="2">
    <citation type="journal article" date="2022" name="BMC Genomics">
        <title>Comparative genome analysis of mycobacteria focusing on tRNA and non-coding RNA.</title>
        <authorList>
            <person name="Behra P.R.K."/>
            <person name="Pettersson B.M.F."/>
            <person name="Ramesh M."/>
            <person name="Das S."/>
            <person name="Dasgupta S."/>
            <person name="Kirsebom L.A."/>
        </authorList>
    </citation>
    <scope>NUCLEOTIDE SEQUENCE</scope>
    <source>
        <strain evidence="1">DSM 45406</strain>
    </source>
</reference>
<dbReference type="AlphaFoldDB" id="A0A9X3BF94"/>
<dbReference type="Proteomes" id="UP001055159">
    <property type="component" value="Chromosome"/>
</dbReference>
<reference evidence="1" key="1">
    <citation type="submission" date="2020-07" db="EMBL/GenBank/DDBJ databases">
        <authorList>
            <person name="Pettersson B.M.F."/>
            <person name="Behra P.R.K."/>
            <person name="Ramesh M."/>
            <person name="Das S."/>
            <person name="Dasgupta S."/>
            <person name="Kirsebom L.A."/>
        </authorList>
    </citation>
    <scope>NUCLEOTIDE SEQUENCE</scope>
    <source>
        <strain evidence="1">DSM 45406</strain>
    </source>
</reference>
<accession>A0A9X3BF94</accession>
<evidence type="ECO:0000313" key="3">
    <source>
        <dbReference type="Proteomes" id="UP001055159"/>
    </source>
</evidence>
<proteinExistence type="predicted"/>
<dbReference type="Proteomes" id="UP001140272">
    <property type="component" value="Unassembled WGS sequence"/>
</dbReference>
<organism evidence="1 4">
    <name type="scientific">Mycolicibacterium rufum</name>
    <dbReference type="NCBI Taxonomy" id="318424"/>
    <lineage>
        <taxon>Bacteria</taxon>
        <taxon>Bacillati</taxon>
        <taxon>Actinomycetota</taxon>
        <taxon>Actinomycetes</taxon>
        <taxon>Mycobacteriales</taxon>
        <taxon>Mycobacteriaceae</taxon>
        <taxon>Mycolicibacterium</taxon>
    </lineage>
</organism>
<name>A0A9X3BF94_9MYCO</name>
<reference evidence="2" key="3">
    <citation type="submission" date="2022-08" db="EMBL/GenBank/DDBJ databases">
        <title>Whole genome sequencing of non-tuberculosis mycobacteria type-strains.</title>
        <authorList>
            <person name="Igarashi Y."/>
            <person name="Osugi A."/>
            <person name="Mitarai S."/>
        </authorList>
    </citation>
    <scope>NUCLEOTIDE SEQUENCE</scope>
    <source>
        <strain evidence="2">JCM 16372</strain>
    </source>
</reference>
<evidence type="ECO:0000313" key="1">
    <source>
        <dbReference type="EMBL" id="MCV7070119.1"/>
    </source>
</evidence>
<sequence length="109" mass="10628">MPGFVVDLTSIMTCPHGGKVTFVPVGPPTVFVNGAAALTAADQITVVGCIAVSPCVKVQWANFGSALINGVPVMLQAPPTPPGPGGGACLGGPPVPPVLVAMQAAVVGT</sequence>
<evidence type="ECO:0000313" key="2">
    <source>
        <dbReference type="EMBL" id="ULP37997.1"/>
    </source>
</evidence>
<gene>
    <name evidence="1" type="ORF">H7H73_06045</name>
    <name evidence="2" type="ORF">MJO55_06095</name>
</gene>
<keyword evidence="3" id="KW-1185">Reference proteome</keyword>
<dbReference type="EMBL" id="JACKRN010000222">
    <property type="protein sequence ID" value="MCV7070119.1"/>
    <property type="molecule type" value="Genomic_DNA"/>
</dbReference>
<dbReference type="EMBL" id="CP092427">
    <property type="protein sequence ID" value="ULP37997.1"/>
    <property type="molecule type" value="Genomic_DNA"/>
</dbReference>